<feature type="compositionally biased region" description="Pro residues" evidence="1">
    <location>
        <begin position="90"/>
        <end position="113"/>
    </location>
</feature>
<sequence length="305" mass="34099">MNEWHEGEDTQAFEGAEESFVQRPRAATWRKARSDTRSAGSSRRPGGARVTTRRVATKAGRGLWKPNPKKRWPRLRPWRFLGVGYRPPLVVEPPPEPPPEASPPPPPPPPPPRNTASGGSAPPPPEPPPFDDAPVNDLPEEPVEEPTEPDTQEELHASGPRISWSKVTVERYPFTRFPDGGGVYVVEEEGRPLFVGETPRFREHWRERLSALYQMGFTRRGGRLLQPLTLWFARLQPNTPDARKQVQRALCLALPRAGVVRTGALRNPGFVEERSDDDLSTLPGLFPLSTWGRQAAQALRSAPLR</sequence>
<organism evidence="2 3">
    <name type="scientific">Myxococcus landrumensis</name>
    <dbReference type="NCBI Taxonomy" id="2813577"/>
    <lineage>
        <taxon>Bacteria</taxon>
        <taxon>Pseudomonadati</taxon>
        <taxon>Myxococcota</taxon>
        <taxon>Myxococcia</taxon>
        <taxon>Myxococcales</taxon>
        <taxon>Cystobacterineae</taxon>
        <taxon>Myxococcaceae</taxon>
        <taxon>Myxococcus</taxon>
    </lineage>
</organism>
<gene>
    <name evidence="2" type="ORF">JY572_17160</name>
</gene>
<dbReference type="Proteomes" id="UP000663090">
    <property type="component" value="Chromosome"/>
</dbReference>
<dbReference type="RefSeq" id="WP_206719281.1">
    <property type="nucleotide sequence ID" value="NZ_CP071091.1"/>
</dbReference>
<accession>A0ABX7NJF5</accession>
<evidence type="ECO:0000313" key="3">
    <source>
        <dbReference type="Proteomes" id="UP000663090"/>
    </source>
</evidence>
<evidence type="ECO:0008006" key="4">
    <source>
        <dbReference type="Google" id="ProtNLM"/>
    </source>
</evidence>
<feature type="region of interest" description="Disordered" evidence="1">
    <location>
        <begin position="85"/>
        <end position="162"/>
    </location>
</feature>
<keyword evidence="3" id="KW-1185">Reference proteome</keyword>
<evidence type="ECO:0000313" key="2">
    <source>
        <dbReference type="EMBL" id="QSQ17662.1"/>
    </source>
</evidence>
<name>A0ABX7NJF5_9BACT</name>
<feature type="compositionally biased region" description="Pro residues" evidence="1">
    <location>
        <begin position="121"/>
        <end position="131"/>
    </location>
</feature>
<feature type="region of interest" description="Disordered" evidence="1">
    <location>
        <begin position="1"/>
        <end position="72"/>
    </location>
</feature>
<dbReference type="EMBL" id="CP071091">
    <property type="protein sequence ID" value="QSQ17662.1"/>
    <property type="molecule type" value="Genomic_DNA"/>
</dbReference>
<feature type="compositionally biased region" description="Acidic residues" evidence="1">
    <location>
        <begin position="138"/>
        <end position="152"/>
    </location>
</feature>
<reference evidence="2 3" key="1">
    <citation type="submission" date="2021-02" db="EMBL/GenBank/DDBJ databases">
        <title>De Novo genome assembly of isolated myxobacteria.</title>
        <authorList>
            <person name="Stevens D.C."/>
        </authorList>
    </citation>
    <scope>NUCLEOTIDE SEQUENCE [LARGE SCALE GENOMIC DNA]</scope>
    <source>
        <strain evidence="2 3">SCHIC003</strain>
    </source>
</reference>
<proteinExistence type="predicted"/>
<protein>
    <recommendedName>
        <fullName evidence="4">GIY-YIG nuclease family protein</fullName>
    </recommendedName>
</protein>
<evidence type="ECO:0000256" key="1">
    <source>
        <dbReference type="SAM" id="MobiDB-lite"/>
    </source>
</evidence>